<dbReference type="EMBL" id="JANPWB010000012">
    <property type="protein sequence ID" value="KAJ1115448.1"/>
    <property type="molecule type" value="Genomic_DNA"/>
</dbReference>
<dbReference type="AlphaFoldDB" id="A0AAV7NH27"/>
<sequence length="103" mass="11347">MLLPISHGAPALQRCQKQKCPSRPLGVRSRARLRTSSSGARLTALHHRSALLGDCRVSPGGRRAAEHKTTPCVRNRHHRARYQRARAQAARPSVTALRSCGRP</sequence>
<evidence type="ECO:0000313" key="2">
    <source>
        <dbReference type="EMBL" id="KAJ1115448.1"/>
    </source>
</evidence>
<keyword evidence="3" id="KW-1185">Reference proteome</keyword>
<feature type="region of interest" description="Disordered" evidence="1">
    <location>
        <begin position="1"/>
        <end position="39"/>
    </location>
</feature>
<accession>A0AAV7NH27</accession>
<name>A0AAV7NH27_PLEWA</name>
<evidence type="ECO:0000256" key="1">
    <source>
        <dbReference type="SAM" id="MobiDB-lite"/>
    </source>
</evidence>
<feature type="region of interest" description="Disordered" evidence="1">
    <location>
        <begin position="83"/>
        <end position="103"/>
    </location>
</feature>
<proteinExistence type="predicted"/>
<comment type="caution">
    <text evidence="2">The sequence shown here is derived from an EMBL/GenBank/DDBJ whole genome shotgun (WGS) entry which is preliminary data.</text>
</comment>
<evidence type="ECO:0000313" key="3">
    <source>
        <dbReference type="Proteomes" id="UP001066276"/>
    </source>
</evidence>
<organism evidence="2 3">
    <name type="scientific">Pleurodeles waltl</name>
    <name type="common">Iberian ribbed newt</name>
    <dbReference type="NCBI Taxonomy" id="8319"/>
    <lineage>
        <taxon>Eukaryota</taxon>
        <taxon>Metazoa</taxon>
        <taxon>Chordata</taxon>
        <taxon>Craniata</taxon>
        <taxon>Vertebrata</taxon>
        <taxon>Euteleostomi</taxon>
        <taxon>Amphibia</taxon>
        <taxon>Batrachia</taxon>
        <taxon>Caudata</taxon>
        <taxon>Salamandroidea</taxon>
        <taxon>Salamandridae</taxon>
        <taxon>Pleurodelinae</taxon>
        <taxon>Pleurodeles</taxon>
    </lineage>
</organism>
<reference evidence="2" key="1">
    <citation type="journal article" date="2022" name="bioRxiv">
        <title>Sequencing and chromosome-scale assembly of the giantPleurodeles waltlgenome.</title>
        <authorList>
            <person name="Brown T."/>
            <person name="Elewa A."/>
            <person name="Iarovenko S."/>
            <person name="Subramanian E."/>
            <person name="Araus A.J."/>
            <person name="Petzold A."/>
            <person name="Susuki M."/>
            <person name="Suzuki K.-i.T."/>
            <person name="Hayashi T."/>
            <person name="Toyoda A."/>
            <person name="Oliveira C."/>
            <person name="Osipova E."/>
            <person name="Leigh N.D."/>
            <person name="Simon A."/>
            <person name="Yun M.H."/>
        </authorList>
    </citation>
    <scope>NUCLEOTIDE SEQUENCE</scope>
    <source>
        <strain evidence="2">20211129_DDA</strain>
        <tissue evidence="2">Liver</tissue>
    </source>
</reference>
<gene>
    <name evidence="2" type="ORF">NDU88_003672</name>
</gene>
<protein>
    <submittedName>
        <fullName evidence="2">Uncharacterized protein</fullName>
    </submittedName>
</protein>
<dbReference type="Proteomes" id="UP001066276">
    <property type="component" value="Chromosome 8"/>
</dbReference>